<reference evidence="2 3" key="1">
    <citation type="journal article" date="2015" name="Genome Announc.">
        <title>Complete Genome Sequencing of Protease-Producing Novel Arthrobacter sp. Strain IHBB 11108 Using PacBio Single-Molecule Real-Time Sequencing Technology.</title>
        <authorList>
            <person name="Kiran S."/>
            <person name="Swarnkar M.K."/>
            <person name="Pal M."/>
            <person name="Thakur R."/>
            <person name="Tewari R."/>
            <person name="Singh A.K."/>
            <person name="Gulati A."/>
        </authorList>
    </citation>
    <scope>NUCLEOTIDE SEQUENCE [LARGE SCALE GENOMIC DNA]</scope>
    <source>
        <strain evidence="2 3">IHBB 11108</strain>
    </source>
</reference>
<dbReference type="STRING" id="1618207.UM93_13090"/>
<evidence type="ECO:0000313" key="2">
    <source>
        <dbReference type="EMBL" id="AJT42204.1"/>
    </source>
</evidence>
<dbReference type="Proteomes" id="UP000061839">
    <property type="component" value="Chromosome"/>
</dbReference>
<gene>
    <name evidence="2" type="ORF">UM93_13090</name>
</gene>
<keyword evidence="3" id="KW-1185">Reference proteome</keyword>
<proteinExistence type="predicted"/>
<dbReference type="KEGG" id="ari:UM93_13090"/>
<sequence>MSTHQSREQQELAVLKESLRTAHAAKRRRQQPSRTRTAKQSSDESRETPLEAPENWEPRIGS</sequence>
<dbReference type="EMBL" id="CP011005">
    <property type="protein sequence ID" value="AJT42204.1"/>
    <property type="molecule type" value="Genomic_DNA"/>
</dbReference>
<organism evidence="2 3">
    <name type="scientific">Psychromicrobium lacuslunae</name>
    <dbReference type="NCBI Taxonomy" id="1618207"/>
    <lineage>
        <taxon>Bacteria</taxon>
        <taxon>Bacillati</taxon>
        <taxon>Actinomycetota</taxon>
        <taxon>Actinomycetes</taxon>
        <taxon>Micrococcales</taxon>
        <taxon>Micrococcaceae</taxon>
        <taxon>Psychromicrobium</taxon>
    </lineage>
</organism>
<feature type="region of interest" description="Disordered" evidence="1">
    <location>
        <begin position="20"/>
        <end position="62"/>
    </location>
</feature>
<protein>
    <submittedName>
        <fullName evidence="2">Uncharacterized protein</fullName>
    </submittedName>
</protein>
<name>A0A0D4C0X2_9MICC</name>
<dbReference type="HOGENOM" id="CLU_2894133_0_0_11"/>
<dbReference type="PATRIC" id="fig|1618207.4.peg.2653"/>
<dbReference type="AlphaFoldDB" id="A0A0D4C0X2"/>
<evidence type="ECO:0000256" key="1">
    <source>
        <dbReference type="SAM" id="MobiDB-lite"/>
    </source>
</evidence>
<accession>A0A0D4C0X2</accession>
<evidence type="ECO:0000313" key="3">
    <source>
        <dbReference type="Proteomes" id="UP000061839"/>
    </source>
</evidence>